<protein>
    <submittedName>
        <fullName evidence="2">Uncharacterized protein</fullName>
    </submittedName>
</protein>
<evidence type="ECO:0000313" key="2">
    <source>
        <dbReference type="EMBL" id="CAB0005083.1"/>
    </source>
</evidence>
<accession>A0A6H5GP01</accession>
<proteinExistence type="predicted"/>
<gene>
    <name evidence="2" type="ORF">NTEN_LOCUS10560</name>
</gene>
<keyword evidence="3" id="KW-1185">Reference proteome</keyword>
<evidence type="ECO:0000256" key="1">
    <source>
        <dbReference type="SAM" id="MobiDB-lite"/>
    </source>
</evidence>
<reference evidence="2 3" key="1">
    <citation type="submission" date="2020-02" db="EMBL/GenBank/DDBJ databases">
        <authorList>
            <person name="Ferguson B K."/>
        </authorList>
    </citation>
    <scope>NUCLEOTIDE SEQUENCE [LARGE SCALE GENOMIC DNA]</scope>
</reference>
<organism evidence="2 3">
    <name type="scientific">Nesidiocoris tenuis</name>
    <dbReference type="NCBI Taxonomy" id="355587"/>
    <lineage>
        <taxon>Eukaryota</taxon>
        <taxon>Metazoa</taxon>
        <taxon>Ecdysozoa</taxon>
        <taxon>Arthropoda</taxon>
        <taxon>Hexapoda</taxon>
        <taxon>Insecta</taxon>
        <taxon>Pterygota</taxon>
        <taxon>Neoptera</taxon>
        <taxon>Paraneoptera</taxon>
        <taxon>Hemiptera</taxon>
        <taxon>Heteroptera</taxon>
        <taxon>Panheteroptera</taxon>
        <taxon>Cimicomorpha</taxon>
        <taxon>Miridae</taxon>
        <taxon>Dicyphina</taxon>
        <taxon>Nesidiocoris</taxon>
    </lineage>
</organism>
<name>A0A6H5GP01_9HEMI</name>
<feature type="region of interest" description="Disordered" evidence="1">
    <location>
        <begin position="1"/>
        <end position="33"/>
    </location>
</feature>
<dbReference type="AlphaFoldDB" id="A0A6H5GP01"/>
<feature type="non-terminal residue" evidence="2">
    <location>
        <position position="62"/>
    </location>
</feature>
<evidence type="ECO:0000313" key="3">
    <source>
        <dbReference type="Proteomes" id="UP000479000"/>
    </source>
</evidence>
<feature type="compositionally biased region" description="Basic and acidic residues" evidence="1">
    <location>
        <begin position="1"/>
        <end position="10"/>
    </location>
</feature>
<feature type="compositionally biased region" description="Basic and acidic residues" evidence="1">
    <location>
        <begin position="21"/>
        <end position="32"/>
    </location>
</feature>
<dbReference type="EMBL" id="CADCXU010015873">
    <property type="protein sequence ID" value="CAB0005083.1"/>
    <property type="molecule type" value="Genomic_DNA"/>
</dbReference>
<dbReference type="Proteomes" id="UP000479000">
    <property type="component" value="Unassembled WGS sequence"/>
</dbReference>
<sequence>MSSSQRRYESDDTDGSGDDASVEKDGRERDELWSSQTVRVSSLVLEQGVSRVQFAVGHVSRF</sequence>